<keyword evidence="13 22" id="KW-0472">Membrane</keyword>
<evidence type="ECO:0000256" key="15">
    <source>
        <dbReference type="ARBA" id="ARBA00023180"/>
    </source>
</evidence>
<dbReference type="GO" id="GO:0016323">
    <property type="term" value="C:basolateral plasma membrane"/>
    <property type="evidence" value="ECO:0007669"/>
    <property type="project" value="UniProtKB-SubCell"/>
</dbReference>
<sequence length="486" mass="54302">MEETKPLLKEHDKSFGSFGTQLRVVVYVMIYGCAFETSGQAEPQYIYAYLKSVTNSTDFKAANDSLQAQKACIINSTSASDDKIQGLTSNWSWYISLAQAGFALPVLMFVGPMADKIGRKPLILWNVLLVCISLALKTTIVYMNLHLYYYVVACGILGLSGNFYVFHLANIAILADCTSEGKERSFVLVVYEALLGLGTACSQVGTGYLIQLVGFSYPYLISSGLMLSLLILITITLKDPWKPQEITSTLRFREIPGQLFTLWKSSKQNSKHYVRFLILYFVVYCLYYLPMNGAFSIRTIYILGEPFCWTSEHIGWYNTITNCTVYILGGVVIKFLHVCCVRRKDDVISIFCMLSGVACFVLFGFSTDDSMIYIGTAVGLLRFLPISMIKAVLSRLVSKDKQGVLFSNVYLLEAVCSLGAATLFNNIYDQTMSIFNGLVFFVMAGVSTVAVLLLIFTSCTNTQHIRDEIIIEKPTIQSTEKKEIQQ</sequence>
<dbReference type="GO" id="GO:0010008">
    <property type="term" value="C:endosome membrane"/>
    <property type="evidence" value="ECO:0007669"/>
    <property type="project" value="UniProtKB-SubCell"/>
</dbReference>
<evidence type="ECO:0000256" key="5">
    <source>
        <dbReference type="ARBA" id="ARBA00022448"/>
    </source>
</evidence>
<evidence type="ECO:0000256" key="22">
    <source>
        <dbReference type="SAM" id="Phobius"/>
    </source>
</evidence>
<dbReference type="Gene3D" id="1.20.1250.20">
    <property type="entry name" value="MFS general substrate transporter like domains"/>
    <property type="match status" value="1"/>
</dbReference>
<dbReference type="PANTHER" id="PTHR23507:SF2">
    <property type="entry name" value="PROTON-COUPLED FOLATE TRANSPORTER"/>
    <property type="match status" value="1"/>
</dbReference>
<dbReference type="Proteomes" id="UP000596742">
    <property type="component" value="Unassembled WGS sequence"/>
</dbReference>
<evidence type="ECO:0000256" key="17">
    <source>
        <dbReference type="ARBA" id="ARBA00036250"/>
    </source>
</evidence>
<keyword evidence="15" id="KW-0325">Glycoprotein</keyword>
<evidence type="ECO:0000256" key="14">
    <source>
        <dbReference type="ARBA" id="ARBA00023157"/>
    </source>
</evidence>
<feature type="transmembrane region" description="Helical" evidence="22">
    <location>
        <begin position="148"/>
        <end position="174"/>
    </location>
</feature>
<comment type="catalytic activity">
    <reaction evidence="16">
        <text>(6S)-5-methyl-5,6,7,8-tetrahydrofolate(in) + H(+)(in) = (6S)-5-methyl-5,6,7,8-tetrahydrofolate(out) + H(+)(out)</text>
        <dbReference type="Rhea" id="RHEA:70167"/>
        <dbReference type="ChEBI" id="CHEBI:15378"/>
        <dbReference type="ChEBI" id="CHEBI:18608"/>
    </reaction>
</comment>
<keyword evidence="7" id="KW-0963">Cytoplasm</keyword>
<evidence type="ECO:0000256" key="3">
    <source>
        <dbReference type="ARBA" id="ARBA00004496"/>
    </source>
</evidence>
<dbReference type="Pfam" id="PF07690">
    <property type="entry name" value="MFS_1"/>
    <property type="match status" value="1"/>
</dbReference>
<dbReference type="OrthoDB" id="419734at2759"/>
<dbReference type="GO" id="GO:0016324">
    <property type="term" value="C:apical plasma membrane"/>
    <property type="evidence" value="ECO:0007669"/>
    <property type="project" value="UniProtKB-SubCell"/>
</dbReference>
<dbReference type="EMBL" id="UYJE01008708">
    <property type="protein sequence ID" value="VDI66375.1"/>
    <property type="molecule type" value="Genomic_DNA"/>
</dbReference>
<keyword evidence="6" id="KW-1003">Cell membrane</keyword>
<gene>
    <name evidence="23" type="ORF">MGAL_10B080574</name>
</gene>
<evidence type="ECO:0000256" key="10">
    <source>
        <dbReference type="ARBA" id="ARBA00022847"/>
    </source>
</evidence>
<accession>A0A8B6GNF7</accession>
<evidence type="ECO:0000313" key="23">
    <source>
        <dbReference type="EMBL" id="VDI66375.1"/>
    </source>
</evidence>
<dbReference type="InterPro" id="IPR011701">
    <property type="entry name" value="MFS"/>
</dbReference>
<evidence type="ECO:0000256" key="18">
    <source>
        <dbReference type="ARBA" id="ARBA00040650"/>
    </source>
</evidence>
<feature type="transmembrane region" description="Helical" evidence="22">
    <location>
        <begin position="405"/>
        <end position="428"/>
    </location>
</feature>
<comment type="caution">
    <text evidence="23">The sequence shown here is derived from an EMBL/GenBank/DDBJ whole genome shotgun (WGS) entry which is preliminary data.</text>
</comment>
<keyword evidence="12 22" id="KW-1133">Transmembrane helix</keyword>
<feature type="transmembrane region" description="Helical" evidence="22">
    <location>
        <begin position="91"/>
        <end position="110"/>
    </location>
</feature>
<evidence type="ECO:0000256" key="4">
    <source>
        <dbReference type="ARBA" id="ARBA00004554"/>
    </source>
</evidence>
<evidence type="ECO:0000256" key="8">
    <source>
        <dbReference type="ARBA" id="ARBA00022692"/>
    </source>
</evidence>
<feature type="transmembrane region" description="Helical" evidence="22">
    <location>
        <begin position="315"/>
        <end position="335"/>
    </location>
</feature>
<evidence type="ECO:0000256" key="20">
    <source>
        <dbReference type="ARBA" id="ARBA00047769"/>
    </source>
</evidence>
<keyword evidence="24" id="KW-1185">Reference proteome</keyword>
<feature type="transmembrane region" description="Helical" evidence="22">
    <location>
        <begin position="434"/>
        <end position="456"/>
    </location>
</feature>
<evidence type="ECO:0000256" key="9">
    <source>
        <dbReference type="ARBA" id="ARBA00022753"/>
    </source>
</evidence>
<evidence type="ECO:0000256" key="19">
    <source>
        <dbReference type="ARBA" id="ARBA00042514"/>
    </source>
</evidence>
<dbReference type="GO" id="GO:0015293">
    <property type="term" value="F:symporter activity"/>
    <property type="evidence" value="ECO:0007669"/>
    <property type="project" value="UniProtKB-KW"/>
</dbReference>
<proteinExistence type="predicted"/>
<evidence type="ECO:0000256" key="21">
    <source>
        <dbReference type="ARBA" id="ARBA00047850"/>
    </source>
</evidence>
<feature type="transmembrane region" description="Helical" evidence="22">
    <location>
        <begin position="186"/>
        <end position="210"/>
    </location>
</feature>
<feature type="transmembrane region" description="Helical" evidence="22">
    <location>
        <begin position="122"/>
        <end position="142"/>
    </location>
</feature>
<protein>
    <recommendedName>
        <fullName evidence="18">Proton-coupled folate transporter</fullName>
    </recommendedName>
    <alternativeName>
        <fullName evidence="19">Solute carrier family 46 member 1</fullName>
    </alternativeName>
</protein>
<evidence type="ECO:0000256" key="11">
    <source>
        <dbReference type="ARBA" id="ARBA00022954"/>
    </source>
</evidence>
<comment type="catalytic activity">
    <reaction evidence="21">
        <text>methotrexate(in) + H(+)(in) = methotrexate(out) + H(+)(out)</text>
        <dbReference type="Rhea" id="RHEA:70163"/>
        <dbReference type="ChEBI" id="CHEBI:15378"/>
        <dbReference type="ChEBI" id="CHEBI:50681"/>
    </reaction>
</comment>
<comment type="catalytic activity">
    <reaction evidence="20">
        <text>pemetrexed(in) + H(+)(in) = pemetrexed(out) + H(+)(out)</text>
        <dbReference type="Rhea" id="RHEA:70171"/>
        <dbReference type="ChEBI" id="CHEBI:15378"/>
        <dbReference type="ChEBI" id="CHEBI:63724"/>
    </reaction>
</comment>
<keyword evidence="5" id="KW-0813">Transport</keyword>
<keyword evidence="9" id="KW-0967">Endosome</keyword>
<evidence type="ECO:0000256" key="12">
    <source>
        <dbReference type="ARBA" id="ARBA00022989"/>
    </source>
</evidence>
<evidence type="ECO:0000256" key="16">
    <source>
        <dbReference type="ARBA" id="ARBA00036193"/>
    </source>
</evidence>
<feature type="transmembrane region" description="Helical" evidence="22">
    <location>
        <begin position="347"/>
        <end position="365"/>
    </location>
</feature>
<dbReference type="PANTHER" id="PTHR23507">
    <property type="entry name" value="ZGC:174356"/>
    <property type="match status" value="1"/>
</dbReference>
<evidence type="ECO:0000256" key="13">
    <source>
        <dbReference type="ARBA" id="ARBA00023136"/>
    </source>
</evidence>
<evidence type="ECO:0000256" key="6">
    <source>
        <dbReference type="ARBA" id="ARBA00022475"/>
    </source>
</evidence>
<dbReference type="GO" id="GO:0005542">
    <property type="term" value="F:folic acid binding"/>
    <property type="evidence" value="ECO:0007669"/>
    <property type="project" value="UniProtKB-KW"/>
</dbReference>
<evidence type="ECO:0000313" key="24">
    <source>
        <dbReference type="Proteomes" id="UP000596742"/>
    </source>
</evidence>
<evidence type="ECO:0000256" key="1">
    <source>
        <dbReference type="ARBA" id="ARBA00004337"/>
    </source>
</evidence>
<keyword evidence="14" id="KW-1015">Disulfide bond</keyword>
<feature type="transmembrane region" description="Helical" evidence="22">
    <location>
        <begin position="371"/>
        <end position="393"/>
    </location>
</feature>
<name>A0A8B6GNF7_MYTGA</name>
<evidence type="ECO:0000256" key="7">
    <source>
        <dbReference type="ARBA" id="ARBA00022490"/>
    </source>
</evidence>
<keyword evidence="10" id="KW-0769">Symport</keyword>
<feature type="transmembrane region" description="Helical" evidence="22">
    <location>
        <begin position="273"/>
        <end position="295"/>
    </location>
</feature>
<keyword evidence="11" id="KW-0290">Folate-binding</keyword>
<dbReference type="AlphaFoldDB" id="A0A8B6GNF7"/>
<keyword evidence="8 22" id="KW-0812">Transmembrane</keyword>
<comment type="catalytic activity">
    <reaction evidence="17">
        <text>folate(in) + H(+)(in) = folate(out) + H(+)(out)</text>
        <dbReference type="Rhea" id="RHEA:70159"/>
        <dbReference type="ChEBI" id="CHEBI:15378"/>
        <dbReference type="ChEBI" id="CHEBI:62501"/>
    </reaction>
</comment>
<comment type="subcellular location">
    <subcellularLocation>
        <location evidence="2">Apical cell membrane</location>
        <topology evidence="2">Multi-pass membrane protein</topology>
    </subcellularLocation>
    <subcellularLocation>
        <location evidence="4">Basolateral cell membrane</location>
        <topology evidence="4">Multi-pass membrane protein</topology>
    </subcellularLocation>
    <subcellularLocation>
        <location evidence="3">Cytoplasm</location>
    </subcellularLocation>
    <subcellularLocation>
        <location evidence="1">Endosome membrane</location>
        <topology evidence="1">Multi-pass membrane protein</topology>
    </subcellularLocation>
</comment>
<organism evidence="23 24">
    <name type="scientific">Mytilus galloprovincialis</name>
    <name type="common">Mediterranean mussel</name>
    <dbReference type="NCBI Taxonomy" id="29158"/>
    <lineage>
        <taxon>Eukaryota</taxon>
        <taxon>Metazoa</taxon>
        <taxon>Spiralia</taxon>
        <taxon>Lophotrochozoa</taxon>
        <taxon>Mollusca</taxon>
        <taxon>Bivalvia</taxon>
        <taxon>Autobranchia</taxon>
        <taxon>Pteriomorphia</taxon>
        <taxon>Mytilida</taxon>
        <taxon>Mytiloidea</taxon>
        <taxon>Mytilidae</taxon>
        <taxon>Mytilinae</taxon>
        <taxon>Mytilus</taxon>
    </lineage>
</organism>
<dbReference type="InterPro" id="IPR036259">
    <property type="entry name" value="MFS_trans_sf"/>
</dbReference>
<evidence type="ECO:0000256" key="2">
    <source>
        <dbReference type="ARBA" id="ARBA00004424"/>
    </source>
</evidence>
<reference evidence="23" key="1">
    <citation type="submission" date="2018-11" db="EMBL/GenBank/DDBJ databases">
        <authorList>
            <person name="Alioto T."/>
            <person name="Alioto T."/>
        </authorList>
    </citation>
    <scope>NUCLEOTIDE SEQUENCE</scope>
</reference>
<dbReference type="SUPFAM" id="SSF103473">
    <property type="entry name" value="MFS general substrate transporter"/>
    <property type="match status" value="1"/>
</dbReference>
<feature type="transmembrane region" description="Helical" evidence="22">
    <location>
        <begin position="216"/>
        <end position="237"/>
    </location>
</feature>